<evidence type="ECO:0000256" key="6">
    <source>
        <dbReference type="ARBA" id="ARBA00023004"/>
    </source>
</evidence>
<dbReference type="CDD" id="cd11043">
    <property type="entry name" value="CYP90-like"/>
    <property type="match status" value="1"/>
</dbReference>
<keyword evidence="7" id="KW-0560">Oxidoreductase</keyword>
<dbReference type="PRINTS" id="PR00463">
    <property type="entry name" value="EP450I"/>
</dbReference>
<name>A0ABQ9M2E9_HEVBR</name>
<keyword evidence="5" id="KW-0472">Membrane</keyword>
<organism evidence="8 9">
    <name type="scientific">Hevea brasiliensis</name>
    <name type="common">Para rubber tree</name>
    <name type="synonym">Siphonia brasiliensis</name>
    <dbReference type="NCBI Taxonomy" id="3981"/>
    <lineage>
        <taxon>Eukaryota</taxon>
        <taxon>Viridiplantae</taxon>
        <taxon>Streptophyta</taxon>
        <taxon>Embryophyta</taxon>
        <taxon>Tracheophyta</taxon>
        <taxon>Spermatophyta</taxon>
        <taxon>Magnoliopsida</taxon>
        <taxon>eudicotyledons</taxon>
        <taxon>Gunneridae</taxon>
        <taxon>Pentapetalae</taxon>
        <taxon>rosids</taxon>
        <taxon>fabids</taxon>
        <taxon>Malpighiales</taxon>
        <taxon>Euphorbiaceae</taxon>
        <taxon>Crotonoideae</taxon>
        <taxon>Micrandreae</taxon>
        <taxon>Hevea</taxon>
    </lineage>
</organism>
<dbReference type="PANTHER" id="PTHR24286:SF369">
    <property type="entry name" value="CYTOCHROME P450"/>
    <property type="match status" value="1"/>
</dbReference>
<evidence type="ECO:0000256" key="1">
    <source>
        <dbReference type="ARBA" id="ARBA00004167"/>
    </source>
</evidence>
<dbReference type="PROSITE" id="PS00086">
    <property type="entry name" value="CYTOCHROME_P450"/>
    <property type="match status" value="1"/>
</dbReference>
<dbReference type="Gene3D" id="1.10.630.10">
    <property type="entry name" value="Cytochrome P450"/>
    <property type="match status" value="1"/>
</dbReference>
<evidence type="ECO:0000256" key="2">
    <source>
        <dbReference type="ARBA" id="ARBA00010617"/>
    </source>
</evidence>
<dbReference type="Pfam" id="PF00067">
    <property type="entry name" value="p450"/>
    <property type="match status" value="1"/>
</dbReference>
<dbReference type="SUPFAM" id="SSF48264">
    <property type="entry name" value="Cytochrome P450"/>
    <property type="match status" value="1"/>
</dbReference>
<keyword evidence="4 7" id="KW-0479">Metal-binding</keyword>
<keyword evidence="3" id="KW-0812">Transmembrane</keyword>
<keyword evidence="7" id="KW-0503">Monooxygenase</keyword>
<dbReference type="Proteomes" id="UP001174677">
    <property type="component" value="Chromosome 8"/>
</dbReference>
<evidence type="ECO:0008006" key="10">
    <source>
        <dbReference type="Google" id="ProtNLM"/>
    </source>
</evidence>
<evidence type="ECO:0000256" key="3">
    <source>
        <dbReference type="ARBA" id="ARBA00022692"/>
    </source>
</evidence>
<dbReference type="InterPro" id="IPR017972">
    <property type="entry name" value="Cyt_P450_CS"/>
</dbReference>
<dbReference type="PRINTS" id="PR00385">
    <property type="entry name" value="P450"/>
</dbReference>
<keyword evidence="7" id="KW-0349">Heme</keyword>
<keyword evidence="6 7" id="KW-0408">Iron</keyword>
<dbReference type="PANTHER" id="PTHR24286">
    <property type="entry name" value="CYTOCHROME P450 26"/>
    <property type="match status" value="1"/>
</dbReference>
<gene>
    <name evidence="8" type="ORF">P3X46_013092</name>
</gene>
<evidence type="ECO:0000256" key="7">
    <source>
        <dbReference type="RuleBase" id="RU000461"/>
    </source>
</evidence>
<comment type="subcellular location">
    <subcellularLocation>
        <location evidence="1">Membrane</location>
        <topology evidence="1">Single-pass membrane protein</topology>
    </subcellularLocation>
</comment>
<evidence type="ECO:0000256" key="4">
    <source>
        <dbReference type="ARBA" id="ARBA00022723"/>
    </source>
</evidence>
<evidence type="ECO:0000313" key="8">
    <source>
        <dbReference type="EMBL" id="KAJ9174451.1"/>
    </source>
</evidence>
<dbReference type="InterPro" id="IPR036396">
    <property type="entry name" value="Cyt_P450_sf"/>
</dbReference>
<keyword evidence="9" id="KW-1185">Reference proteome</keyword>
<sequence>MWTLGLCFVSLLVMYYTHLIYKWRNPKCNGGVLPPGSMGLPIIGETLRLIIPSYSLDHHPFIQKRIQRYGPIFRTSLIGRPVIVSADPEVNHYIFQQEGNSVEMWYLDAYSKLFQLEGESRLSAFGRVHKYIRSITLNHFGTDSLKENLLPQIEDMVNKSLQKWSTQASVDVKQAASVMIFNLTAKKMFCYGVENSSSEEITEKFTGIFNSLLSLPLNIPGTTYHKCLKDREALLKILKDTLKERLTSPDMRRGDFLDQTIDDMESEKFLTEDSIPQLIFGILLAGFETTATTLTLVFKFLAEHPLVLEELTAEHEAILKSRENSDSPLTWDDYKSMIFTHHVINETLRLANFMPGFLRKALKDIKVKDYTIPAGWTIMVVKSAMQLNPETYKDPLAFNPWRWKDLDSYTVSKNFMPFGGGSRQCAGAEYSKLFMAIFLHILVTKYRWTKIKGGEIVRNPILGFGGGLHIKFSARLSNQT</sequence>
<dbReference type="EMBL" id="JARPOI010000008">
    <property type="protein sequence ID" value="KAJ9174451.1"/>
    <property type="molecule type" value="Genomic_DNA"/>
</dbReference>
<evidence type="ECO:0000256" key="5">
    <source>
        <dbReference type="ARBA" id="ARBA00022989"/>
    </source>
</evidence>
<protein>
    <recommendedName>
        <fullName evidence="10">Cytochrome P450</fullName>
    </recommendedName>
</protein>
<reference evidence="8 9" key="1">
    <citation type="journal article" date="2023" name="Plant Biotechnol. J.">
        <title>Chromosome-level wild Hevea brasiliensis genome provides new tools for genomic-assisted breeding and valuable loci to elevate rubber yield.</title>
        <authorList>
            <person name="Cheng H."/>
            <person name="Song X."/>
            <person name="Hu Y."/>
            <person name="Wu T."/>
            <person name="Yang Q."/>
            <person name="An Z."/>
            <person name="Feng S."/>
            <person name="Deng Z."/>
            <person name="Wu W."/>
            <person name="Zeng X."/>
            <person name="Tu M."/>
            <person name="Wang X."/>
            <person name="Huang H."/>
        </authorList>
    </citation>
    <scope>NUCLEOTIDE SEQUENCE [LARGE SCALE GENOMIC DNA]</scope>
    <source>
        <strain evidence="8">MT/VB/25A 57/8</strain>
    </source>
</reference>
<evidence type="ECO:0000313" key="9">
    <source>
        <dbReference type="Proteomes" id="UP001174677"/>
    </source>
</evidence>
<keyword evidence="5" id="KW-1133">Transmembrane helix</keyword>
<comment type="caution">
    <text evidence="8">The sequence shown here is derived from an EMBL/GenBank/DDBJ whole genome shotgun (WGS) entry which is preliminary data.</text>
</comment>
<dbReference type="InterPro" id="IPR002401">
    <property type="entry name" value="Cyt_P450_E_grp-I"/>
</dbReference>
<comment type="similarity">
    <text evidence="2 7">Belongs to the cytochrome P450 family.</text>
</comment>
<accession>A0ABQ9M2E9</accession>
<dbReference type="InterPro" id="IPR001128">
    <property type="entry name" value="Cyt_P450"/>
</dbReference>
<proteinExistence type="inferred from homology"/>